<accession>A0ACB7S176</accession>
<name>A0ACB7S176_HYAAI</name>
<evidence type="ECO:0000313" key="2">
    <source>
        <dbReference type="Proteomes" id="UP000821845"/>
    </source>
</evidence>
<gene>
    <name evidence="1" type="ORF">HPB50_021767</name>
</gene>
<evidence type="ECO:0000313" key="1">
    <source>
        <dbReference type="EMBL" id="KAH6928937.1"/>
    </source>
</evidence>
<proteinExistence type="predicted"/>
<keyword evidence="2" id="KW-1185">Reference proteome</keyword>
<reference evidence="1" key="1">
    <citation type="submission" date="2020-05" db="EMBL/GenBank/DDBJ databases">
        <title>Large-scale comparative analyses of tick genomes elucidate their genetic diversity and vector capacities.</title>
        <authorList>
            <person name="Jia N."/>
            <person name="Wang J."/>
            <person name="Shi W."/>
            <person name="Du L."/>
            <person name="Sun Y."/>
            <person name="Zhan W."/>
            <person name="Jiang J."/>
            <person name="Wang Q."/>
            <person name="Zhang B."/>
            <person name="Ji P."/>
            <person name="Sakyi L.B."/>
            <person name="Cui X."/>
            <person name="Yuan T."/>
            <person name="Jiang B."/>
            <person name="Yang W."/>
            <person name="Lam T.T.-Y."/>
            <person name="Chang Q."/>
            <person name="Ding S."/>
            <person name="Wang X."/>
            <person name="Zhu J."/>
            <person name="Ruan X."/>
            <person name="Zhao L."/>
            <person name="Wei J."/>
            <person name="Que T."/>
            <person name="Du C."/>
            <person name="Cheng J."/>
            <person name="Dai P."/>
            <person name="Han X."/>
            <person name="Huang E."/>
            <person name="Gao Y."/>
            <person name="Liu J."/>
            <person name="Shao H."/>
            <person name="Ye R."/>
            <person name="Li L."/>
            <person name="Wei W."/>
            <person name="Wang X."/>
            <person name="Wang C."/>
            <person name="Yang T."/>
            <person name="Huo Q."/>
            <person name="Li W."/>
            <person name="Guo W."/>
            <person name="Chen H."/>
            <person name="Zhou L."/>
            <person name="Ni X."/>
            <person name="Tian J."/>
            <person name="Zhou Y."/>
            <person name="Sheng Y."/>
            <person name="Liu T."/>
            <person name="Pan Y."/>
            <person name="Xia L."/>
            <person name="Li J."/>
            <person name="Zhao F."/>
            <person name="Cao W."/>
        </authorList>
    </citation>
    <scope>NUCLEOTIDE SEQUENCE</scope>
    <source>
        <strain evidence="1">Hyas-2018</strain>
    </source>
</reference>
<comment type="caution">
    <text evidence="1">The sequence shown here is derived from an EMBL/GenBank/DDBJ whole genome shotgun (WGS) entry which is preliminary data.</text>
</comment>
<dbReference type="EMBL" id="CM023486">
    <property type="protein sequence ID" value="KAH6928937.1"/>
    <property type="molecule type" value="Genomic_DNA"/>
</dbReference>
<dbReference type="Proteomes" id="UP000821845">
    <property type="component" value="Chromosome 6"/>
</dbReference>
<protein>
    <submittedName>
        <fullName evidence="1">Uncharacterized protein</fullName>
    </submittedName>
</protein>
<organism evidence="1 2">
    <name type="scientific">Hyalomma asiaticum</name>
    <name type="common">Tick</name>
    <dbReference type="NCBI Taxonomy" id="266040"/>
    <lineage>
        <taxon>Eukaryota</taxon>
        <taxon>Metazoa</taxon>
        <taxon>Ecdysozoa</taxon>
        <taxon>Arthropoda</taxon>
        <taxon>Chelicerata</taxon>
        <taxon>Arachnida</taxon>
        <taxon>Acari</taxon>
        <taxon>Parasitiformes</taxon>
        <taxon>Ixodida</taxon>
        <taxon>Ixodoidea</taxon>
        <taxon>Ixodidae</taxon>
        <taxon>Hyalomminae</taxon>
        <taxon>Hyalomma</taxon>
    </lineage>
</organism>
<sequence length="285" mass="31740">MPTYGVLETFHCEGAAWTEYLERVKLFHEANSVPEEKKKSVFLTCCGASTYSLLRSLLTPRAPDQVSIEDIFSVLTSHFPQSMTGSEAIHIAKKVDKNQTISCYRCGDQHYANACRYAKSRCSACKKIGHLARVCRSSARVNSDANRNAHKPKKKVQEPVRTVTQTSAEDTSQPPTYETWTVMGNETVPPFVAVLHVAGKPLKMELDTGASVSIIGKTAFRQRYPELNLEPSDVMLKSYCGRLTAVRGKVTVPVLFGKREATLPLFVSPDKCPTLLGRDWIWLLI</sequence>